<proteinExistence type="predicted"/>
<dbReference type="GO" id="GO:0016020">
    <property type="term" value="C:membrane"/>
    <property type="evidence" value="ECO:0007669"/>
    <property type="project" value="InterPro"/>
</dbReference>
<evidence type="ECO:0000256" key="2">
    <source>
        <dbReference type="ARBA" id="ARBA00022692"/>
    </source>
</evidence>
<keyword evidence="2 6" id="KW-0812">Transmembrane</keyword>
<dbReference type="PANTHER" id="PTHR10989:SF16">
    <property type="entry name" value="AT02829P-RELATED"/>
    <property type="match status" value="1"/>
</dbReference>
<keyword evidence="8" id="KW-1185">Reference proteome</keyword>
<evidence type="ECO:0000313" key="8">
    <source>
        <dbReference type="Proteomes" id="UP000250266"/>
    </source>
</evidence>
<gene>
    <name evidence="7" type="ORF">K432DRAFT_379409</name>
</gene>
<name>A0A8E2EGU5_9PEZI</name>
<feature type="transmembrane region" description="Helical" evidence="6">
    <location>
        <begin position="100"/>
        <end position="121"/>
    </location>
</feature>
<protein>
    <recommendedName>
        <fullName evidence="9">FAR-17a/AIG1-like protein</fullName>
    </recommendedName>
</protein>
<dbReference type="GO" id="GO:0012505">
    <property type="term" value="C:endomembrane system"/>
    <property type="evidence" value="ECO:0007669"/>
    <property type="project" value="UniProtKB-SubCell"/>
</dbReference>
<evidence type="ECO:0000256" key="5">
    <source>
        <dbReference type="SAM" id="MobiDB-lite"/>
    </source>
</evidence>
<evidence type="ECO:0000256" key="3">
    <source>
        <dbReference type="ARBA" id="ARBA00022989"/>
    </source>
</evidence>
<evidence type="ECO:0000256" key="1">
    <source>
        <dbReference type="ARBA" id="ARBA00004127"/>
    </source>
</evidence>
<feature type="transmembrane region" description="Helical" evidence="6">
    <location>
        <begin position="170"/>
        <end position="189"/>
    </location>
</feature>
<dbReference type="EMBL" id="KV744858">
    <property type="protein sequence ID" value="OCK83550.1"/>
    <property type="molecule type" value="Genomic_DNA"/>
</dbReference>
<accession>A0A8E2EGU5</accession>
<keyword evidence="4 6" id="KW-0472">Membrane</keyword>
<evidence type="ECO:0008006" key="9">
    <source>
        <dbReference type="Google" id="ProtNLM"/>
    </source>
</evidence>
<dbReference type="PANTHER" id="PTHR10989">
    <property type="entry name" value="ANDROGEN-INDUCED PROTEIN 1-RELATED"/>
    <property type="match status" value="1"/>
</dbReference>
<dbReference type="Pfam" id="PF04750">
    <property type="entry name" value="Far-17a_AIG1"/>
    <property type="match status" value="1"/>
</dbReference>
<feature type="transmembrane region" description="Helical" evidence="6">
    <location>
        <begin position="29"/>
        <end position="46"/>
    </location>
</feature>
<comment type="subcellular location">
    <subcellularLocation>
        <location evidence="1">Endomembrane system</location>
        <topology evidence="1">Multi-pass membrane protein</topology>
    </subcellularLocation>
</comment>
<feature type="region of interest" description="Disordered" evidence="5">
    <location>
        <begin position="1"/>
        <end position="24"/>
    </location>
</feature>
<dbReference type="InterPro" id="IPR006838">
    <property type="entry name" value="ADTRP_AIG1"/>
</dbReference>
<evidence type="ECO:0000313" key="7">
    <source>
        <dbReference type="EMBL" id="OCK83550.1"/>
    </source>
</evidence>
<organism evidence="7 8">
    <name type="scientific">Lepidopterella palustris CBS 459.81</name>
    <dbReference type="NCBI Taxonomy" id="1314670"/>
    <lineage>
        <taxon>Eukaryota</taxon>
        <taxon>Fungi</taxon>
        <taxon>Dikarya</taxon>
        <taxon>Ascomycota</taxon>
        <taxon>Pezizomycotina</taxon>
        <taxon>Dothideomycetes</taxon>
        <taxon>Pleosporomycetidae</taxon>
        <taxon>Mytilinidiales</taxon>
        <taxon>Argynnaceae</taxon>
        <taxon>Lepidopterella</taxon>
    </lineage>
</organism>
<feature type="transmembrane region" description="Helical" evidence="6">
    <location>
        <begin position="66"/>
        <end position="88"/>
    </location>
</feature>
<keyword evidence="3 6" id="KW-1133">Transmembrane helix</keyword>
<evidence type="ECO:0000256" key="6">
    <source>
        <dbReference type="SAM" id="Phobius"/>
    </source>
</evidence>
<reference evidence="7 8" key="1">
    <citation type="journal article" date="2016" name="Nat. Commun.">
        <title>Ectomycorrhizal ecology is imprinted in the genome of the dominant symbiotic fungus Cenococcum geophilum.</title>
        <authorList>
            <consortium name="DOE Joint Genome Institute"/>
            <person name="Peter M."/>
            <person name="Kohler A."/>
            <person name="Ohm R.A."/>
            <person name="Kuo A."/>
            <person name="Krutzmann J."/>
            <person name="Morin E."/>
            <person name="Arend M."/>
            <person name="Barry K.W."/>
            <person name="Binder M."/>
            <person name="Choi C."/>
            <person name="Clum A."/>
            <person name="Copeland A."/>
            <person name="Grisel N."/>
            <person name="Haridas S."/>
            <person name="Kipfer T."/>
            <person name="LaButti K."/>
            <person name="Lindquist E."/>
            <person name="Lipzen A."/>
            <person name="Maire R."/>
            <person name="Meier B."/>
            <person name="Mihaltcheva S."/>
            <person name="Molinier V."/>
            <person name="Murat C."/>
            <person name="Poggeler S."/>
            <person name="Quandt C.A."/>
            <person name="Sperisen C."/>
            <person name="Tritt A."/>
            <person name="Tisserant E."/>
            <person name="Crous P.W."/>
            <person name="Henrissat B."/>
            <person name="Nehls U."/>
            <person name="Egli S."/>
            <person name="Spatafora J.W."/>
            <person name="Grigoriev I.V."/>
            <person name="Martin F.M."/>
        </authorList>
    </citation>
    <scope>NUCLEOTIDE SEQUENCE [LARGE SCALE GENOMIC DNA]</scope>
    <source>
        <strain evidence="7 8">CBS 459.81</strain>
    </source>
</reference>
<evidence type="ECO:0000256" key="4">
    <source>
        <dbReference type="ARBA" id="ARBA00023136"/>
    </source>
</evidence>
<feature type="transmembrane region" description="Helical" evidence="6">
    <location>
        <begin position="141"/>
        <end position="158"/>
    </location>
</feature>
<dbReference type="OrthoDB" id="1898221at2759"/>
<dbReference type="AlphaFoldDB" id="A0A8E2EGU5"/>
<sequence>MAGKKKPDLARPPAPATVSKRADLPPPNMASVQLHFIALISYAISFEHLISRPNKINQGFGGHFQFLTNISLALSTLVSILGALVDLTRSRSAQALKSRVLFLITPIEALITLSYWSVYLYDVSLIVDSRMGPLISLYKDIGFHLLPFIFLLIDLLYFSPRYFLPPLPSFAVFAGFLSLYRGVWLEICVARNGWVPYPVLAELSAGREFTLWGVCAALAWGASMGLRGLCGALDG</sequence>
<dbReference type="Proteomes" id="UP000250266">
    <property type="component" value="Unassembled WGS sequence"/>
</dbReference>